<comment type="caution">
    <text evidence="4">The sequence shown here is derived from an EMBL/GenBank/DDBJ whole genome shotgun (WGS) entry which is preliminary data.</text>
</comment>
<dbReference type="EMBL" id="BTRK01000002">
    <property type="protein sequence ID" value="GMR36785.1"/>
    <property type="molecule type" value="Genomic_DNA"/>
</dbReference>
<feature type="domain" description="Zc3h12a-like Ribonuclease NYN" evidence="3">
    <location>
        <begin position="285"/>
        <end position="372"/>
    </location>
</feature>
<sequence>ATQPSFIESAISKMAGDNDWNEPPARPVMSSIYDVEAADTHRPNRSRYEGRNRQRTRPNESANAARLYDAIARSQGINAEGATSSIGGYYQNMGELNYPADEQFRKEGQITKNRLDRDRYMKMKKKASETKRLNILDTSSDEFVIPCKFPSAKNVPEKKEEHISRPPSFSKIEEFLKMPRPANRWADAIDGEGSGEGHFSPRRNEDIESLIIAHAVQAASQLENCSYSISLSFEDVPPVFEKRKSMLKTIVIDGCAVMKQINFNFEVPWSPSGGATNTFKGNKLLVMKPLIELAMRFILQGHKTVIILPSYYMIPVFAGVRQKVDDLAAFDTLVKSRIVQFIEEEAIEAMHRKLLEENEKYDGTWVSTSDLERIILSYKRELRQRAGERSTIEDKNDENSIADVSNRLTPFFYDNKTVLSLHTSTKEKKILHRDQLMCHEEENMERLEERSNSQMTMEEQMKILVALQDLFDLPLRLLRAYMLYRRILKEMEENEEEKRKIENEMAVKDLEDETRRAFEMDDYEDRDLPNVTRN</sequence>
<dbReference type="Pfam" id="PF14626">
    <property type="entry name" value="RNase_Zc3h12a_2"/>
    <property type="match status" value="1"/>
</dbReference>
<evidence type="ECO:0000313" key="5">
    <source>
        <dbReference type="Proteomes" id="UP001328107"/>
    </source>
</evidence>
<feature type="non-terminal residue" evidence="4">
    <location>
        <position position="1"/>
    </location>
</feature>
<accession>A0AAN5CAH0</accession>
<keyword evidence="1" id="KW-0175">Coiled coil</keyword>
<feature type="coiled-coil region" evidence="1">
    <location>
        <begin position="484"/>
        <end position="513"/>
    </location>
</feature>
<evidence type="ECO:0000259" key="3">
    <source>
        <dbReference type="Pfam" id="PF14626"/>
    </source>
</evidence>
<reference evidence="5" key="1">
    <citation type="submission" date="2022-10" db="EMBL/GenBank/DDBJ databases">
        <title>Genome assembly of Pristionchus species.</title>
        <authorList>
            <person name="Yoshida K."/>
            <person name="Sommer R.J."/>
        </authorList>
    </citation>
    <scope>NUCLEOTIDE SEQUENCE [LARGE SCALE GENOMIC DNA]</scope>
    <source>
        <strain evidence="5">RS5460</strain>
    </source>
</reference>
<feature type="compositionally biased region" description="Basic and acidic residues" evidence="2">
    <location>
        <begin position="38"/>
        <end position="52"/>
    </location>
</feature>
<organism evidence="4 5">
    <name type="scientific">Pristionchus mayeri</name>
    <dbReference type="NCBI Taxonomy" id="1317129"/>
    <lineage>
        <taxon>Eukaryota</taxon>
        <taxon>Metazoa</taxon>
        <taxon>Ecdysozoa</taxon>
        <taxon>Nematoda</taxon>
        <taxon>Chromadorea</taxon>
        <taxon>Rhabditida</taxon>
        <taxon>Rhabditina</taxon>
        <taxon>Diplogasteromorpha</taxon>
        <taxon>Diplogasteroidea</taxon>
        <taxon>Neodiplogasteridae</taxon>
        <taxon>Pristionchus</taxon>
    </lineage>
</organism>
<dbReference type="Proteomes" id="UP001328107">
    <property type="component" value="Unassembled WGS sequence"/>
</dbReference>
<dbReference type="AlphaFoldDB" id="A0AAN5CAH0"/>
<proteinExistence type="predicted"/>
<protein>
    <recommendedName>
        <fullName evidence="3">Zc3h12a-like Ribonuclease NYN domain-containing protein</fullName>
    </recommendedName>
</protein>
<name>A0AAN5CAH0_9BILA</name>
<evidence type="ECO:0000256" key="1">
    <source>
        <dbReference type="SAM" id="Coils"/>
    </source>
</evidence>
<dbReference type="InterPro" id="IPR028079">
    <property type="entry name" value="RNase_Zc3h12a_2"/>
</dbReference>
<evidence type="ECO:0000313" key="4">
    <source>
        <dbReference type="EMBL" id="GMR36785.1"/>
    </source>
</evidence>
<feature type="region of interest" description="Disordered" evidence="2">
    <location>
        <begin position="34"/>
        <end position="61"/>
    </location>
</feature>
<evidence type="ECO:0000256" key="2">
    <source>
        <dbReference type="SAM" id="MobiDB-lite"/>
    </source>
</evidence>
<keyword evidence="5" id="KW-1185">Reference proteome</keyword>
<gene>
    <name evidence="4" type="ORF">PMAYCL1PPCAC_06980</name>
</gene>